<protein>
    <submittedName>
        <fullName evidence="2">Uncharacterized protein</fullName>
    </submittedName>
</protein>
<evidence type="ECO:0000313" key="1">
    <source>
        <dbReference type="Proteomes" id="UP000887565"/>
    </source>
</evidence>
<dbReference type="WBParaSite" id="nRc.2.0.1.t47643-RA">
    <property type="protein sequence ID" value="nRc.2.0.1.t47643-RA"/>
    <property type="gene ID" value="nRc.2.0.1.g47643"/>
</dbReference>
<organism evidence="1 2">
    <name type="scientific">Romanomermis culicivorax</name>
    <name type="common">Nematode worm</name>
    <dbReference type="NCBI Taxonomy" id="13658"/>
    <lineage>
        <taxon>Eukaryota</taxon>
        <taxon>Metazoa</taxon>
        <taxon>Ecdysozoa</taxon>
        <taxon>Nematoda</taxon>
        <taxon>Enoplea</taxon>
        <taxon>Dorylaimia</taxon>
        <taxon>Mermithida</taxon>
        <taxon>Mermithoidea</taxon>
        <taxon>Mermithidae</taxon>
        <taxon>Romanomermis</taxon>
    </lineage>
</organism>
<evidence type="ECO:0000313" key="2">
    <source>
        <dbReference type="WBParaSite" id="nRc.2.0.1.t47643-RA"/>
    </source>
</evidence>
<proteinExistence type="predicted"/>
<accession>A0A915LBB1</accession>
<keyword evidence="1" id="KW-1185">Reference proteome</keyword>
<dbReference type="Proteomes" id="UP000887565">
    <property type="component" value="Unplaced"/>
</dbReference>
<name>A0A915LBB1_ROMCU</name>
<reference evidence="2" key="1">
    <citation type="submission" date="2022-11" db="UniProtKB">
        <authorList>
            <consortium name="WormBaseParasite"/>
        </authorList>
    </citation>
    <scope>IDENTIFICATION</scope>
</reference>
<dbReference type="AlphaFoldDB" id="A0A915LBB1"/>
<sequence length="93" mass="11077">MDSVKGLHITCSIDVRHAVVQFFIIVNLSSHERWPWRKMCTRTSPLVVVLLFMPYKTCCLWEPSMAERKMKGKWIQNQNRKALKRKACSLKWR</sequence>